<accession>A0ABZ1CKA8</accession>
<protein>
    <submittedName>
        <fullName evidence="3">Fructosamine kinase family protein</fullName>
    </submittedName>
</protein>
<gene>
    <name evidence="3" type="ORF">VA613_00910</name>
</gene>
<dbReference type="InterPro" id="IPR011009">
    <property type="entry name" value="Kinase-like_dom_sf"/>
</dbReference>
<dbReference type="InterPro" id="IPR016477">
    <property type="entry name" value="Fructo-/Ketosamine-3-kinase"/>
</dbReference>
<dbReference type="Gene3D" id="3.30.200.20">
    <property type="entry name" value="Phosphorylase Kinase, domain 1"/>
    <property type="match status" value="1"/>
</dbReference>
<dbReference type="Proteomes" id="UP001334732">
    <property type="component" value="Chromosome"/>
</dbReference>
<name>A0ABZ1CKA8_9PROT</name>
<dbReference type="SUPFAM" id="SSF56112">
    <property type="entry name" value="Protein kinase-like (PK-like)"/>
    <property type="match status" value="1"/>
</dbReference>
<dbReference type="GO" id="GO:0016301">
    <property type="term" value="F:kinase activity"/>
    <property type="evidence" value="ECO:0007669"/>
    <property type="project" value="UniProtKB-KW"/>
</dbReference>
<dbReference type="PIRSF" id="PIRSF006221">
    <property type="entry name" value="Ketosamine-3-kinase"/>
    <property type="match status" value="1"/>
</dbReference>
<dbReference type="PANTHER" id="PTHR12149">
    <property type="entry name" value="FRUCTOSAMINE 3 KINASE-RELATED PROTEIN"/>
    <property type="match status" value="1"/>
</dbReference>
<dbReference type="RefSeq" id="WP_324779989.1">
    <property type="nucleotide sequence ID" value="NZ_CP141769.1"/>
</dbReference>
<evidence type="ECO:0000313" key="4">
    <source>
        <dbReference type="Proteomes" id="UP001334732"/>
    </source>
</evidence>
<evidence type="ECO:0000313" key="3">
    <source>
        <dbReference type="EMBL" id="WRS39458.1"/>
    </source>
</evidence>
<keyword evidence="2" id="KW-0808">Transferase</keyword>
<reference evidence="3 4" key="1">
    <citation type="submission" date="2023-12" db="EMBL/GenBank/DDBJ databases">
        <title>Thiobacillus sedimentum sp. nov., a chemolithoautotrophic sulfur-oxidizing bacterium isolated from freshwater sediment.</title>
        <authorList>
            <person name="Luo J."/>
            <person name="Dai C."/>
        </authorList>
    </citation>
    <scope>NUCLEOTIDE SEQUENCE [LARGE SCALE GENOMIC DNA]</scope>
    <source>
        <strain evidence="3 4">SCUT-2</strain>
    </source>
</reference>
<evidence type="ECO:0000256" key="2">
    <source>
        <dbReference type="PIRNR" id="PIRNR006221"/>
    </source>
</evidence>
<organism evidence="3 4">
    <name type="scientific">Thiobacillus sedimenti</name>
    <dbReference type="NCBI Taxonomy" id="3110231"/>
    <lineage>
        <taxon>Bacteria</taxon>
        <taxon>Pseudomonadati</taxon>
        <taxon>Pseudomonadota</taxon>
        <taxon>Betaproteobacteria</taxon>
        <taxon>Nitrosomonadales</taxon>
        <taxon>Thiobacillaceae</taxon>
        <taxon>Thiobacillus</taxon>
    </lineage>
</organism>
<keyword evidence="2 3" id="KW-0418">Kinase</keyword>
<dbReference type="EMBL" id="CP141769">
    <property type="protein sequence ID" value="WRS39458.1"/>
    <property type="molecule type" value="Genomic_DNA"/>
</dbReference>
<dbReference type="Pfam" id="PF03881">
    <property type="entry name" value="Fructosamin_kin"/>
    <property type="match status" value="1"/>
</dbReference>
<keyword evidence="4" id="KW-1185">Reference proteome</keyword>
<sequence length="292" mass="31279">MTFPAALAEAIAAATGAPFGAAHLATVGGGDIHQACSVSDGARRFFVKLNTAARLSLLQAEAEALAALAASGRVRVPQVVCLGVSGDKAYLVLEHLDLRQAGDAAALGAQLAALHRVAQPRFGWARDNWIGSMPQPNGWHDDWIAFWRDQRLGYQLRLAARNGYGGTLQRDGESLLADLDTFFDGYTPAPSLLHGDLWGGNHGYLADGTPVIFDPASYVGDRECDLAMSELFGGFAPAFHAAYREAWPLDPGYAVRRTLYNLYHILNHANMFGGGYAAQAARMAAQLVAQIR</sequence>
<dbReference type="Gene3D" id="3.90.1200.10">
    <property type="match status" value="1"/>
</dbReference>
<dbReference type="PANTHER" id="PTHR12149:SF8">
    <property type="entry name" value="PROTEIN-RIBULOSAMINE 3-KINASE"/>
    <property type="match status" value="1"/>
</dbReference>
<evidence type="ECO:0000256" key="1">
    <source>
        <dbReference type="ARBA" id="ARBA00009460"/>
    </source>
</evidence>
<proteinExistence type="inferred from homology"/>
<comment type="similarity">
    <text evidence="1 2">Belongs to the fructosamine kinase family.</text>
</comment>